<feature type="transmembrane region" description="Helical" evidence="1">
    <location>
        <begin position="20"/>
        <end position="40"/>
    </location>
</feature>
<keyword evidence="2" id="KW-0614">Plasmid</keyword>
<dbReference type="EMBL" id="CP123390">
    <property type="protein sequence ID" value="XCC97886.1"/>
    <property type="molecule type" value="Genomic_DNA"/>
</dbReference>
<keyword evidence="1" id="KW-0812">Transmembrane</keyword>
<gene>
    <name evidence="2" type="ORF">PVT71_29110</name>
</gene>
<reference evidence="2" key="1">
    <citation type="submission" date="2023-02" db="EMBL/GenBank/DDBJ databases">
        <title>Description and genomic characterization of Salipiger bruguierae sp. nov., isolated from the sediment of mangrove plant Bruguiera sexangula.</title>
        <authorList>
            <person name="Long M."/>
        </authorList>
    </citation>
    <scope>NUCLEOTIDE SEQUENCE</scope>
    <source>
        <strain evidence="2">H15</strain>
        <plasmid evidence="2">unnamed5</plasmid>
    </source>
</reference>
<dbReference type="AlphaFoldDB" id="A0AAU8AT99"/>
<dbReference type="RefSeq" id="WP_353476764.1">
    <property type="nucleotide sequence ID" value="NZ_CP123390.1"/>
</dbReference>
<accession>A0AAU8AT99</accession>
<evidence type="ECO:0000256" key="1">
    <source>
        <dbReference type="SAM" id="Phobius"/>
    </source>
</evidence>
<protein>
    <submittedName>
        <fullName evidence="2">Uncharacterized protein</fullName>
    </submittedName>
</protein>
<sequence length="70" mass="7153">MDTDLHPSFKTAPARHPPQIADLGRVLAILILFVGIGLAATDVPGGTGAILQDGTVGAADWHGNVARAAR</sequence>
<evidence type="ECO:0000313" key="2">
    <source>
        <dbReference type="EMBL" id="XCC97886.1"/>
    </source>
</evidence>
<geneLocation type="plasmid" evidence="2">
    <name>unnamed5</name>
</geneLocation>
<keyword evidence="1" id="KW-0472">Membrane</keyword>
<organism evidence="2">
    <name type="scientific">Alloyangia sp. H15</name>
    <dbReference type="NCBI Taxonomy" id="3029062"/>
    <lineage>
        <taxon>Bacteria</taxon>
        <taxon>Pseudomonadati</taxon>
        <taxon>Pseudomonadota</taxon>
        <taxon>Alphaproteobacteria</taxon>
        <taxon>Rhodobacterales</taxon>
        <taxon>Roseobacteraceae</taxon>
        <taxon>Alloyangia</taxon>
    </lineage>
</organism>
<keyword evidence="1" id="KW-1133">Transmembrane helix</keyword>
<proteinExistence type="predicted"/>
<name>A0AAU8AT99_9RHOB</name>